<accession>A0A059CAA1</accession>
<feature type="compositionally biased region" description="Acidic residues" evidence="1">
    <location>
        <begin position="78"/>
        <end position="90"/>
    </location>
</feature>
<reference evidence="2" key="1">
    <citation type="submission" date="2013-07" db="EMBL/GenBank/DDBJ databases">
        <title>The genome of Eucalyptus grandis.</title>
        <authorList>
            <person name="Schmutz J."/>
            <person name="Hayes R."/>
            <person name="Myburg A."/>
            <person name="Tuskan G."/>
            <person name="Grattapaglia D."/>
            <person name="Rokhsar D.S."/>
        </authorList>
    </citation>
    <scope>NUCLEOTIDE SEQUENCE</scope>
    <source>
        <tissue evidence="2">Leaf extractions</tissue>
    </source>
</reference>
<organism evidence="2">
    <name type="scientific">Eucalyptus grandis</name>
    <name type="common">Flooded gum</name>
    <dbReference type="NCBI Taxonomy" id="71139"/>
    <lineage>
        <taxon>Eukaryota</taxon>
        <taxon>Viridiplantae</taxon>
        <taxon>Streptophyta</taxon>
        <taxon>Embryophyta</taxon>
        <taxon>Tracheophyta</taxon>
        <taxon>Spermatophyta</taxon>
        <taxon>Magnoliopsida</taxon>
        <taxon>eudicotyledons</taxon>
        <taxon>Gunneridae</taxon>
        <taxon>Pentapetalae</taxon>
        <taxon>rosids</taxon>
        <taxon>malvids</taxon>
        <taxon>Myrtales</taxon>
        <taxon>Myrtaceae</taxon>
        <taxon>Myrtoideae</taxon>
        <taxon>Eucalypteae</taxon>
        <taxon>Eucalyptus</taxon>
    </lineage>
</organism>
<protein>
    <submittedName>
        <fullName evidence="2">Uncharacterized protein</fullName>
    </submittedName>
</protein>
<dbReference type="InParanoid" id="A0A059CAA1"/>
<proteinExistence type="predicted"/>
<sequence>MASAQVSKPQTEFPEIEAADATKTEETIAGLEPATDHHGEIPPEDEVEEADEVEDEEPPEEETKETNEKVTEEPFASLEEDENPLEEEED</sequence>
<feature type="compositionally biased region" description="Acidic residues" evidence="1">
    <location>
        <begin position="42"/>
        <end position="63"/>
    </location>
</feature>
<dbReference type="EMBL" id="KK198757">
    <property type="protein sequence ID" value="KCW75174.1"/>
    <property type="molecule type" value="Genomic_DNA"/>
</dbReference>
<evidence type="ECO:0000313" key="2">
    <source>
        <dbReference type="EMBL" id="KCW75174.1"/>
    </source>
</evidence>
<dbReference type="Gramene" id="KCW75174">
    <property type="protein sequence ID" value="KCW75174"/>
    <property type="gene ID" value="EUGRSUZ_E03925"/>
</dbReference>
<evidence type="ECO:0000256" key="1">
    <source>
        <dbReference type="SAM" id="MobiDB-lite"/>
    </source>
</evidence>
<dbReference type="AlphaFoldDB" id="A0A059CAA1"/>
<feature type="compositionally biased region" description="Polar residues" evidence="1">
    <location>
        <begin position="1"/>
        <end position="10"/>
    </location>
</feature>
<gene>
    <name evidence="2" type="ORF">EUGRSUZ_E03925</name>
</gene>
<feature type="region of interest" description="Disordered" evidence="1">
    <location>
        <begin position="1"/>
        <end position="90"/>
    </location>
</feature>
<name>A0A059CAA1_EUCGR</name>